<dbReference type="GO" id="GO:0005762">
    <property type="term" value="C:mitochondrial large ribosomal subunit"/>
    <property type="evidence" value="ECO:0007669"/>
    <property type="project" value="TreeGrafter"/>
</dbReference>
<dbReference type="PANTHER" id="PTHR13409">
    <property type="entry name" value="MITOCHONDRIAL 39S RIBOSOMAL PROTEIN L51"/>
    <property type="match status" value="1"/>
</dbReference>
<dbReference type="Pfam" id="PF10244">
    <property type="entry name" value="MRP-L51"/>
    <property type="match status" value="1"/>
</dbReference>
<evidence type="ECO:0000256" key="5">
    <source>
        <dbReference type="ARBA" id="ARBA00023128"/>
    </source>
</evidence>
<protein>
    <recommendedName>
        <fullName evidence="7">Large ribosomal subunit protein mL51</fullName>
    </recommendedName>
    <alternativeName>
        <fullName evidence="8">39S ribosomal protein L51, mitochondrial</fullName>
    </alternativeName>
</protein>
<accession>A0A8S3YYP9</accession>
<feature type="non-terminal residue" evidence="9">
    <location>
        <position position="1"/>
    </location>
</feature>
<sequence>IMSCSSSSDSSDSRGKLTTYKLESRIATRDNNFEHYTPSPYKTPGPRRYGHVITYEKGGLLPRDGIPIRNLPQYRPKDTWTKKEALFGQNDYIDILGDGDVHPVDLLTGPRWLIAFKANERDRLIRKMEWEGPRLKTFYPTEYNRIEKRIRFLTKLYNLKRCKKSRD</sequence>
<keyword evidence="3" id="KW-0809">Transit peptide</keyword>
<evidence type="ECO:0000256" key="4">
    <source>
        <dbReference type="ARBA" id="ARBA00022980"/>
    </source>
</evidence>
<evidence type="ECO:0000256" key="6">
    <source>
        <dbReference type="ARBA" id="ARBA00023274"/>
    </source>
</evidence>
<evidence type="ECO:0000256" key="7">
    <source>
        <dbReference type="ARBA" id="ARBA00035182"/>
    </source>
</evidence>
<gene>
    <name evidence="9" type="ORF">CUNI_LOCUS4944</name>
</gene>
<reference evidence="9" key="1">
    <citation type="submission" date="2021-04" db="EMBL/GenBank/DDBJ databases">
        <authorList>
            <consortium name="Molecular Ecology Group"/>
        </authorList>
    </citation>
    <scope>NUCLEOTIDE SEQUENCE</scope>
</reference>
<dbReference type="GO" id="GO:0003735">
    <property type="term" value="F:structural constituent of ribosome"/>
    <property type="evidence" value="ECO:0007669"/>
    <property type="project" value="InterPro"/>
</dbReference>
<keyword evidence="6" id="KW-0687">Ribonucleoprotein</keyword>
<dbReference type="EMBL" id="CAJHNH020000700">
    <property type="protein sequence ID" value="CAG5119386.1"/>
    <property type="molecule type" value="Genomic_DNA"/>
</dbReference>
<organism evidence="9 10">
    <name type="scientific">Candidula unifasciata</name>
    <dbReference type="NCBI Taxonomy" id="100452"/>
    <lineage>
        <taxon>Eukaryota</taxon>
        <taxon>Metazoa</taxon>
        <taxon>Spiralia</taxon>
        <taxon>Lophotrochozoa</taxon>
        <taxon>Mollusca</taxon>
        <taxon>Gastropoda</taxon>
        <taxon>Heterobranchia</taxon>
        <taxon>Euthyneura</taxon>
        <taxon>Panpulmonata</taxon>
        <taxon>Eupulmonata</taxon>
        <taxon>Stylommatophora</taxon>
        <taxon>Helicina</taxon>
        <taxon>Helicoidea</taxon>
        <taxon>Geomitridae</taxon>
        <taxon>Candidula</taxon>
    </lineage>
</organism>
<evidence type="ECO:0000256" key="2">
    <source>
        <dbReference type="ARBA" id="ARBA00010972"/>
    </source>
</evidence>
<evidence type="ECO:0000256" key="3">
    <source>
        <dbReference type="ARBA" id="ARBA00022946"/>
    </source>
</evidence>
<dbReference type="OrthoDB" id="10059330at2759"/>
<dbReference type="InterPro" id="IPR019373">
    <property type="entry name" value="Ribosomal_mL51"/>
</dbReference>
<dbReference type="Proteomes" id="UP000678393">
    <property type="component" value="Unassembled WGS sequence"/>
</dbReference>
<evidence type="ECO:0000313" key="10">
    <source>
        <dbReference type="Proteomes" id="UP000678393"/>
    </source>
</evidence>
<dbReference type="PANTHER" id="PTHR13409:SF0">
    <property type="entry name" value="LARGE RIBOSOMAL SUBUNIT PROTEIN ML51"/>
    <property type="match status" value="1"/>
</dbReference>
<comment type="subcellular location">
    <subcellularLocation>
        <location evidence="1">Mitochondrion</location>
    </subcellularLocation>
</comment>
<keyword evidence="10" id="KW-1185">Reference proteome</keyword>
<proteinExistence type="inferred from homology"/>
<comment type="similarity">
    <text evidence="2">Belongs to the mitochondrion-specific ribosomal protein mL51 family.</text>
</comment>
<keyword evidence="4" id="KW-0689">Ribosomal protein</keyword>
<name>A0A8S3YYP9_9EUPU</name>
<dbReference type="GO" id="GO:0006412">
    <property type="term" value="P:translation"/>
    <property type="evidence" value="ECO:0007669"/>
    <property type="project" value="TreeGrafter"/>
</dbReference>
<dbReference type="AlphaFoldDB" id="A0A8S3YYP9"/>
<evidence type="ECO:0000256" key="8">
    <source>
        <dbReference type="ARBA" id="ARBA00035419"/>
    </source>
</evidence>
<evidence type="ECO:0000313" key="9">
    <source>
        <dbReference type="EMBL" id="CAG5119386.1"/>
    </source>
</evidence>
<keyword evidence="5" id="KW-0496">Mitochondrion</keyword>
<evidence type="ECO:0000256" key="1">
    <source>
        <dbReference type="ARBA" id="ARBA00004173"/>
    </source>
</evidence>
<comment type="caution">
    <text evidence="9">The sequence shown here is derived from an EMBL/GenBank/DDBJ whole genome shotgun (WGS) entry which is preliminary data.</text>
</comment>